<dbReference type="Gene3D" id="2.60.40.2500">
    <property type="match status" value="1"/>
</dbReference>
<evidence type="ECO:0000313" key="5">
    <source>
        <dbReference type="Proteomes" id="UP000324996"/>
    </source>
</evidence>
<evidence type="ECO:0000313" key="4">
    <source>
        <dbReference type="EMBL" id="GER05564.1"/>
    </source>
</evidence>
<dbReference type="EMBL" id="BKCN01000030">
    <property type="protein sequence ID" value="GER05564.1"/>
    <property type="molecule type" value="Genomic_DNA"/>
</dbReference>
<comment type="caution">
    <text evidence="4">The sequence shown here is derived from an EMBL/GenBank/DDBJ whole genome shotgun (WGS) entry which is preliminary data.</text>
</comment>
<keyword evidence="5" id="KW-1185">Reference proteome</keyword>
<organism evidence="4 5">
    <name type="scientific">Iodidimonas nitroreducens</name>
    <dbReference type="NCBI Taxonomy" id="1236968"/>
    <lineage>
        <taxon>Bacteria</taxon>
        <taxon>Pseudomonadati</taxon>
        <taxon>Pseudomonadota</taxon>
        <taxon>Alphaproteobacteria</taxon>
        <taxon>Iodidimonadales</taxon>
        <taxon>Iodidimonadaceae</taxon>
        <taxon>Iodidimonas</taxon>
    </lineage>
</organism>
<protein>
    <submittedName>
        <fullName evidence="4">P-type conjugative transfer protein TrbG</fullName>
    </submittedName>
</protein>
<dbReference type="InterPro" id="IPR010258">
    <property type="entry name" value="Conjugal_tfr_TrbG/VirB9/CagX"/>
</dbReference>
<evidence type="ECO:0000256" key="2">
    <source>
        <dbReference type="ARBA" id="ARBA00022729"/>
    </source>
</evidence>
<dbReference type="Pfam" id="PF03524">
    <property type="entry name" value="CagX"/>
    <property type="match status" value="1"/>
</dbReference>
<evidence type="ECO:0000256" key="3">
    <source>
        <dbReference type="SAM" id="MobiDB-lite"/>
    </source>
</evidence>
<gene>
    <name evidence="4" type="ORF">JCM17846_32460</name>
</gene>
<dbReference type="InterPro" id="IPR033645">
    <property type="entry name" value="VirB9/CagX/TrbG_C"/>
</dbReference>
<dbReference type="InterPro" id="IPR014142">
    <property type="entry name" value="TrbG_Ti"/>
</dbReference>
<dbReference type="RefSeq" id="WP_042087362.1">
    <property type="nucleotide sequence ID" value="NZ_BKCN01000030.1"/>
</dbReference>
<dbReference type="InterPro" id="IPR038161">
    <property type="entry name" value="VirB9/CagX/TrbG_C_sf"/>
</dbReference>
<reference evidence="4 5" key="1">
    <citation type="submission" date="2019-09" db="EMBL/GenBank/DDBJ databases">
        <title>NBRP : Genome information of microbial organism related human and environment.</title>
        <authorList>
            <person name="Hattori M."/>
            <person name="Oshima K."/>
            <person name="Inaba H."/>
            <person name="Suda W."/>
            <person name="Sakamoto M."/>
            <person name="Iino T."/>
            <person name="Kitahara M."/>
            <person name="Oshida Y."/>
            <person name="Iida T."/>
            <person name="Kudo T."/>
            <person name="Itoh T."/>
            <person name="Ohkuma M."/>
        </authorList>
    </citation>
    <scope>NUCLEOTIDE SEQUENCE [LARGE SCALE GENOMIC DNA]</scope>
    <source>
        <strain evidence="4 5">Q-1</strain>
    </source>
</reference>
<dbReference type="Proteomes" id="UP000324996">
    <property type="component" value="Unassembled WGS sequence"/>
</dbReference>
<accession>A0A5A7NCV8</accession>
<dbReference type="PROSITE" id="PS51257">
    <property type="entry name" value="PROKAR_LIPOPROTEIN"/>
    <property type="match status" value="1"/>
</dbReference>
<feature type="region of interest" description="Disordered" evidence="3">
    <location>
        <begin position="53"/>
        <end position="81"/>
    </location>
</feature>
<proteinExistence type="inferred from homology"/>
<dbReference type="CDD" id="cd06911">
    <property type="entry name" value="VirB9_CagX_TrbG"/>
    <property type="match status" value="1"/>
</dbReference>
<sequence>MKKISILALSGLLAACAHKELPPEISYDGADFDAATLAAEPLRPVRIVTIPEPLPLPGQLKPAPNDSAQPAPDTRSAEERVEDANAAAAMEPTADGYINAIQVYPYTEGALYQLYTAPSQVSDIALQKGEKIVSASAGDTVRWVIGDTVSGDGDNARAHVLVKPIKGDLKTNLVIITDRRAYHLELTSTPETYMASVSWTYPHDALLALRRDNKAAEESDTQVVDKGLDIDKLRFRYAVSGDNPPWRPVRVFDDTHKVYIQFPARLDQGEAPPLFVVGPDGDNQLVNYRVRGRYYIVDRLFAAAELRLGEEPQQVVRITRTDGRPAVTSRERSDAIGAFDAGDR</sequence>
<comment type="similarity">
    <text evidence="1">Belongs to the TrbG/VirB9 family.</text>
</comment>
<evidence type="ECO:0000256" key="1">
    <source>
        <dbReference type="ARBA" id="ARBA00006135"/>
    </source>
</evidence>
<dbReference type="NCBIfam" id="TIGR02775">
    <property type="entry name" value="TrbG_Ti"/>
    <property type="match status" value="1"/>
</dbReference>
<dbReference type="AlphaFoldDB" id="A0A5A7NCV8"/>
<name>A0A5A7NCV8_9PROT</name>
<keyword evidence="2" id="KW-0732">Signal</keyword>